<dbReference type="PANTHER" id="PTHR35176:SF4">
    <property type="entry name" value="PYRIDOXAMINE 5'-PHOSPHATE OXIDASE-RELATED FMN-BINDING"/>
    <property type="match status" value="1"/>
</dbReference>
<dbReference type="PANTHER" id="PTHR35176">
    <property type="entry name" value="HEME OXYGENASE HI_0854-RELATED"/>
    <property type="match status" value="1"/>
</dbReference>
<dbReference type="Gene3D" id="2.30.110.10">
    <property type="entry name" value="Electron Transport, Fmn-binding Protein, Chain A"/>
    <property type="match status" value="1"/>
</dbReference>
<evidence type="ECO:0000259" key="3">
    <source>
        <dbReference type="Pfam" id="PF01243"/>
    </source>
</evidence>
<reference evidence="4 5" key="1">
    <citation type="submission" date="2020-05" db="EMBL/GenBank/DDBJ databases">
        <title>Genome Sequencing of Type Strains.</title>
        <authorList>
            <person name="Lemaire J.F."/>
            <person name="Inderbitzin P."/>
            <person name="Gregorio O.A."/>
            <person name="Collins S.B."/>
            <person name="Wespe N."/>
            <person name="Knight-Connoni V."/>
        </authorList>
    </citation>
    <scope>NUCLEOTIDE SEQUENCE [LARGE SCALE GENOMIC DNA]</scope>
    <source>
        <strain evidence="4 5">ATCC 25174</strain>
    </source>
</reference>
<dbReference type="RefSeq" id="WP_175349615.1">
    <property type="nucleotide sequence ID" value="NZ_JABMCI010000071.1"/>
</dbReference>
<evidence type="ECO:0000313" key="5">
    <source>
        <dbReference type="Proteomes" id="UP000565724"/>
    </source>
</evidence>
<feature type="region of interest" description="Disordered" evidence="2">
    <location>
        <begin position="1"/>
        <end position="24"/>
    </location>
</feature>
<gene>
    <name evidence="4" type="ORF">HP550_20910</name>
</gene>
<dbReference type="EMBL" id="JABMCI010000071">
    <property type="protein sequence ID" value="NUU19710.1"/>
    <property type="molecule type" value="Genomic_DNA"/>
</dbReference>
<evidence type="ECO:0000313" key="4">
    <source>
        <dbReference type="EMBL" id="NUU19710.1"/>
    </source>
</evidence>
<feature type="domain" description="Pyridoxamine 5'-phosphate oxidase N-terminal" evidence="3">
    <location>
        <begin position="31"/>
        <end position="134"/>
    </location>
</feature>
<name>A0A7Y6A6B3_9CELL</name>
<proteinExistence type="predicted"/>
<dbReference type="GO" id="GO:0005829">
    <property type="term" value="C:cytosol"/>
    <property type="evidence" value="ECO:0007669"/>
    <property type="project" value="TreeGrafter"/>
</dbReference>
<dbReference type="Pfam" id="PF01243">
    <property type="entry name" value="PNPOx_N"/>
    <property type="match status" value="1"/>
</dbReference>
<dbReference type="InterPro" id="IPR052019">
    <property type="entry name" value="F420H2_bilvrd_red/Heme_oxyg"/>
</dbReference>
<dbReference type="Proteomes" id="UP000565724">
    <property type="component" value="Unassembled WGS sequence"/>
</dbReference>
<dbReference type="GO" id="GO:0070967">
    <property type="term" value="F:coenzyme F420 binding"/>
    <property type="evidence" value="ECO:0007669"/>
    <property type="project" value="TreeGrafter"/>
</dbReference>
<accession>A0A7Y6A6B3</accession>
<dbReference type="SUPFAM" id="SSF50475">
    <property type="entry name" value="FMN-binding split barrel"/>
    <property type="match status" value="1"/>
</dbReference>
<dbReference type="InterPro" id="IPR011576">
    <property type="entry name" value="Pyridox_Oxase_N"/>
</dbReference>
<dbReference type="GO" id="GO:0016627">
    <property type="term" value="F:oxidoreductase activity, acting on the CH-CH group of donors"/>
    <property type="evidence" value="ECO:0007669"/>
    <property type="project" value="TreeGrafter"/>
</dbReference>
<evidence type="ECO:0000256" key="2">
    <source>
        <dbReference type="SAM" id="MobiDB-lite"/>
    </source>
</evidence>
<keyword evidence="5" id="KW-1185">Reference proteome</keyword>
<dbReference type="InterPro" id="IPR012349">
    <property type="entry name" value="Split_barrel_FMN-bd"/>
</dbReference>
<sequence length="181" mass="19339">MVNEQLDQRVTTGEIDPRYGDPSATAPTWSAIEGRLADAQLYWIITVRTDGRPHAVPLVGVWVDGVFAFCTGAEEQKTRNLDGNARVAVTTGSTGAGGWDSGTELVVEGTAARVTEPDALQRLADAWFAKYGDDWKFEVRGQGFVEAGDTGGGSDGAWVYRVVPAKVLAFGGGHGQTAYRF</sequence>
<dbReference type="AlphaFoldDB" id="A0A7Y6A6B3"/>
<protein>
    <submittedName>
        <fullName evidence="4">Pyridoxamine 5'-phosphate oxidase family protein</fullName>
    </submittedName>
</protein>
<evidence type="ECO:0000256" key="1">
    <source>
        <dbReference type="ARBA" id="ARBA00023002"/>
    </source>
</evidence>
<organism evidence="4 5">
    <name type="scientific">Cellulomonas humilata</name>
    <dbReference type="NCBI Taxonomy" id="144055"/>
    <lineage>
        <taxon>Bacteria</taxon>
        <taxon>Bacillati</taxon>
        <taxon>Actinomycetota</taxon>
        <taxon>Actinomycetes</taxon>
        <taxon>Micrococcales</taxon>
        <taxon>Cellulomonadaceae</taxon>
        <taxon>Cellulomonas</taxon>
    </lineage>
</organism>
<keyword evidence="1" id="KW-0560">Oxidoreductase</keyword>
<comment type="caution">
    <text evidence="4">The sequence shown here is derived from an EMBL/GenBank/DDBJ whole genome shotgun (WGS) entry which is preliminary data.</text>
</comment>